<dbReference type="WBParaSite" id="MBELARI_LOCUS21237">
    <property type="protein sequence ID" value="MBELARI_LOCUS21237"/>
    <property type="gene ID" value="MBELARI_LOCUS21237"/>
</dbReference>
<evidence type="ECO:0000256" key="1">
    <source>
        <dbReference type="SAM" id="MobiDB-lite"/>
    </source>
</evidence>
<reference evidence="3" key="1">
    <citation type="submission" date="2024-02" db="UniProtKB">
        <authorList>
            <consortium name="WormBaseParasite"/>
        </authorList>
    </citation>
    <scope>IDENTIFICATION</scope>
</reference>
<organism evidence="2 3">
    <name type="scientific">Mesorhabditis belari</name>
    <dbReference type="NCBI Taxonomy" id="2138241"/>
    <lineage>
        <taxon>Eukaryota</taxon>
        <taxon>Metazoa</taxon>
        <taxon>Ecdysozoa</taxon>
        <taxon>Nematoda</taxon>
        <taxon>Chromadorea</taxon>
        <taxon>Rhabditida</taxon>
        <taxon>Rhabditina</taxon>
        <taxon>Rhabditomorpha</taxon>
        <taxon>Rhabditoidea</taxon>
        <taxon>Rhabditidae</taxon>
        <taxon>Mesorhabditinae</taxon>
        <taxon>Mesorhabditis</taxon>
    </lineage>
</organism>
<dbReference type="SUPFAM" id="SSF63829">
    <property type="entry name" value="Calcium-dependent phosphotriesterase"/>
    <property type="match status" value="1"/>
</dbReference>
<sequence>MPIEPNDVPRLPEAGATQKPSDTADHQRFDEMLVHLTPLGCTVPYNAVYDSNGNIWVAGKGGLFKICGQRNHLLWSQKNDFPKRQAAYSQVIIHKDSIVYTMADDNSKLTEFRILDLNGEKKHEQFIDGLVQSLVISPNGTMYISKQLQGEDSIVFKTSFDSPLGWEELCSDDEMAFQALCIYDDSLLIAACAQIPVNMYSKQCLKWINADSGKVIKKVSTEGKNDGEIFFPRKMHRSQDDILLVDKTGRFIKFDKNGQFLENSAQVDAYLVNGFCLRGNEEATIVCSGVVQDEQKRTLCDDWLEEIRVDGKSKWRKK</sequence>
<dbReference type="AlphaFoldDB" id="A0AAF3F3U3"/>
<proteinExistence type="predicted"/>
<accession>A0AAF3F3U3</accession>
<protein>
    <submittedName>
        <fullName evidence="3">Uncharacterized protein</fullName>
    </submittedName>
</protein>
<name>A0AAF3F3U3_9BILA</name>
<keyword evidence="2" id="KW-1185">Reference proteome</keyword>
<evidence type="ECO:0000313" key="3">
    <source>
        <dbReference type="WBParaSite" id="MBELARI_LOCUS21237"/>
    </source>
</evidence>
<feature type="region of interest" description="Disordered" evidence="1">
    <location>
        <begin position="1"/>
        <end position="24"/>
    </location>
</feature>
<evidence type="ECO:0000313" key="2">
    <source>
        <dbReference type="Proteomes" id="UP000887575"/>
    </source>
</evidence>
<dbReference type="Proteomes" id="UP000887575">
    <property type="component" value="Unassembled WGS sequence"/>
</dbReference>